<evidence type="ECO:0000313" key="3">
    <source>
        <dbReference type="Proteomes" id="UP001160550"/>
    </source>
</evidence>
<reference evidence="2" key="1">
    <citation type="journal article" date="2007" name="Int. J. Syst. Evol. Microbiol.">
        <title>Luteimonas composti sp. nov., a moderately thermophilic bacterium isolated from food waste.</title>
        <authorList>
            <person name="Young C.C."/>
            <person name="Kampfer P."/>
            <person name="Chen W.M."/>
            <person name="Yen W.S."/>
            <person name="Arun A.B."/>
            <person name="Lai W.A."/>
            <person name="Shen F.T."/>
            <person name="Rekha P.D."/>
            <person name="Lin K.Y."/>
            <person name="Chou J.H."/>
        </authorList>
    </citation>
    <scope>NUCLEOTIDE SEQUENCE</scope>
    <source>
        <strain evidence="2">CC-YY355</strain>
    </source>
</reference>
<protein>
    <submittedName>
        <fullName evidence="2">DUF2946 family protein</fullName>
    </submittedName>
</protein>
<feature type="signal peptide" evidence="1">
    <location>
        <begin position="1"/>
        <end position="19"/>
    </location>
</feature>
<dbReference type="InterPro" id="IPR021333">
    <property type="entry name" value="DUF2946"/>
</dbReference>
<dbReference type="RefSeq" id="WP_280941240.1">
    <property type="nucleotide sequence ID" value="NZ_JARYGX010000008.1"/>
</dbReference>
<name>A0ABT6MNP8_9GAMM</name>
<dbReference type="EMBL" id="JARYGX010000008">
    <property type="protein sequence ID" value="MDH7452034.1"/>
    <property type="molecule type" value="Genomic_DNA"/>
</dbReference>
<proteinExistence type="predicted"/>
<accession>A0ABT6MNP8</accession>
<organism evidence="2 3">
    <name type="scientific">Luteimonas composti</name>
    <dbReference type="NCBI Taxonomy" id="398257"/>
    <lineage>
        <taxon>Bacteria</taxon>
        <taxon>Pseudomonadati</taxon>
        <taxon>Pseudomonadota</taxon>
        <taxon>Gammaproteobacteria</taxon>
        <taxon>Lysobacterales</taxon>
        <taxon>Lysobacteraceae</taxon>
        <taxon>Luteimonas</taxon>
    </lineage>
</organism>
<dbReference type="Proteomes" id="UP001160550">
    <property type="component" value="Unassembled WGS sequence"/>
</dbReference>
<sequence>MLLLASVAMLLAAAAPAVSRILSPTERAAPMLVEMCTTGGLRLLALDRAPEGARDPVPAPQPAMDEACGYCTLPPPLPGAVAASPARPGWHAASAVPVHAAHATRTWRNLHGLGAQGPPVST</sequence>
<keyword evidence="3" id="KW-1185">Reference proteome</keyword>
<reference evidence="2" key="2">
    <citation type="submission" date="2023-04" db="EMBL/GenBank/DDBJ databases">
        <authorList>
            <person name="Sun J.-Q."/>
        </authorList>
    </citation>
    <scope>NUCLEOTIDE SEQUENCE</scope>
    <source>
        <strain evidence="2">CC-YY355</strain>
    </source>
</reference>
<feature type="chain" id="PRO_5046626726" evidence="1">
    <location>
        <begin position="20"/>
        <end position="122"/>
    </location>
</feature>
<evidence type="ECO:0000256" key="1">
    <source>
        <dbReference type="SAM" id="SignalP"/>
    </source>
</evidence>
<dbReference type="Pfam" id="PF11162">
    <property type="entry name" value="DUF2946"/>
    <property type="match status" value="1"/>
</dbReference>
<gene>
    <name evidence="2" type="ORF">QF205_02930</name>
</gene>
<evidence type="ECO:0000313" key="2">
    <source>
        <dbReference type="EMBL" id="MDH7452034.1"/>
    </source>
</evidence>
<comment type="caution">
    <text evidence="2">The sequence shown here is derived from an EMBL/GenBank/DDBJ whole genome shotgun (WGS) entry which is preliminary data.</text>
</comment>
<keyword evidence="1" id="KW-0732">Signal</keyword>